<dbReference type="PANTHER" id="PTHR43776">
    <property type="entry name" value="TRANSPORT ATP-BINDING PROTEIN"/>
    <property type="match status" value="1"/>
</dbReference>
<dbReference type="CDD" id="cd03257">
    <property type="entry name" value="ABC_NikE_OppD_transporters"/>
    <property type="match status" value="1"/>
</dbReference>
<gene>
    <name evidence="6" type="ORF">GCM10023336_68610</name>
</gene>
<dbReference type="PROSITE" id="PS50893">
    <property type="entry name" value="ABC_TRANSPORTER_2"/>
    <property type="match status" value="1"/>
</dbReference>
<dbReference type="Pfam" id="PF00005">
    <property type="entry name" value="ABC_tran"/>
    <property type="match status" value="1"/>
</dbReference>
<comment type="similarity">
    <text evidence="1">Belongs to the ABC transporter superfamily.</text>
</comment>
<dbReference type="PROSITE" id="PS00211">
    <property type="entry name" value="ABC_TRANSPORTER_1"/>
    <property type="match status" value="1"/>
</dbReference>
<dbReference type="Proteomes" id="UP001500124">
    <property type="component" value="Unassembled WGS sequence"/>
</dbReference>
<dbReference type="InterPro" id="IPR017871">
    <property type="entry name" value="ABC_transporter-like_CS"/>
</dbReference>
<organism evidence="6 7">
    <name type="scientific">Streptomyces similanensis</name>
    <dbReference type="NCBI Taxonomy" id="1274988"/>
    <lineage>
        <taxon>Bacteria</taxon>
        <taxon>Bacillati</taxon>
        <taxon>Actinomycetota</taxon>
        <taxon>Actinomycetes</taxon>
        <taxon>Kitasatosporales</taxon>
        <taxon>Streptomycetaceae</taxon>
        <taxon>Streptomyces</taxon>
    </lineage>
</organism>
<reference evidence="7" key="1">
    <citation type="journal article" date="2019" name="Int. J. Syst. Evol. Microbiol.">
        <title>The Global Catalogue of Microorganisms (GCM) 10K type strain sequencing project: providing services to taxonomists for standard genome sequencing and annotation.</title>
        <authorList>
            <consortium name="The Broad Institute Genomics Platform"/>
            <consortium name="The Broad Institute Genome Sequencing Center for Infectious Disease"/>
            <person name="Wu L."/>
            <person name="Ma J."/>
        </authorList>
    </citation>
    <scope>NUCLEOTIDE SEQUENCE [LARGE SCALE GENOMIC DNA]</scope>
    <source>
        <strain evidence="7">JCM 18410</strain>
    </source>
</reference>
<dbReference type="RefSeq" id="WP_345671943.1">
    <property type="nucleotide sequence ID" value="NZ_BAABKC010000125.1"/>
</dbReference>
<name>A0ABP9LK60_9ACTN</name>
<dbReference type="SUPFAM" id="SSF52540">
    <property type="entry name" value="P-loop containing nucleoside triphosphate hydrolases"/>
    <property type="match status" value="1"/>
</dbReference>
<dbReference type="PANTHER" id="PTHR43776:SF7">
    <property type="entry name" value="D,D-DIPEPTIDE TRANSPORT ATP-BINDING PROTEIN DDPF-RELATED"/>
    <property type="match status" value="1"/>
</dbReference>
<protein>
    <submittedName>
        <fullName evidence="6">ATP-binding cassette domain-containing protein</fullName>
    </submittedName>
</protein>
<keyword evidence="3" id="KW-0547">Nucleotide-binding</keyword>
<dbReference type="InterPro" id="IPR013563">
    <property type="entry name" value="Oligopep_ABC_C"/>
</dbReference>
<keyword evidence="7" id="KW-1185">Reference proteome</keyword>
<dbReference type="InterPro" id="IPR003593">
    <property type="entry name" value="AAA+_ATPase"/>
</dbReference>
<evidence type="ECO:0000313" key="7">
    <source>
        <dbReference type="Proteomes" id="UP001500124"/>
    </source>
</evidence>
<proteinExistence type="inferred from homology"/>
<accession>A0ABP9LK60</accession>
<dbReference type="InterPro" id="IPR050319">
    <property type="entry name" value="ABC_transp_ATP-bind"/>
</dbReference>
<evidence type="ECO:0000256" key="3">
    <source>
        <dbReference type="ARBA" id="ARBA00022741"/>
    </source>
</evidence>
<keyword evidence="4 6" id="KW-0067">ATP-binding</keyword>
<dbReference type="EMBL" id="BAABKC010000125">
    <property type="protein sequence ID" value="GAA5077648.1"/>
    <property type="molecule type" value="Genomic_DNA"/>
</dbReference>
<dbReference type="SMART" id="SM00382">
    <property type="entry name" value="AAA"/>
    <property type="match status" value="1"/>
</dbReference>
<sequence>MNRTTPQDAATEDTSTDAPALEVRGLRKTFGDFTAVDGVDLTLPQGGSLAVVGESGSGKTTTARMIAGLETPTAGSVRLNGRERFAAPRSRGAARRQFAQEIQMVFQDPYASLDRRQRVRDCLSEVVALHTGLRGSELDARVGELIDQVGLDARQAGSLPRALSGGQRQRVAIARALAVRPRVLLLDEAIAALDVSVQAQILSLLRSIRENSGVAYLFITHDLGVVRHVCEDIVVMNQGRIVERGPVSSVLTEPQHPYTRDLLASVPRLGWKPVRRDHARTLAVEE</sequence>
<evidence type="ECO:0000256" key="2">
    <source>
        <dbReference type="ARBA" id="ARBA00022448"/>
    </source>
</evidence>
<dbReference type="InterPro" id="IPR027417">
    <property type="entry name" value="P-loop_NTPase"/>
</dbReference>
<evidence type="ECO:0000313" key="6">
    <source>
        <dbReference type="EMBL" id="GAA5077648.1"/>
    </source>
</evidence>
<dbReference type="InterPro" id="IPR003439">
    <property type="entry name" value="ABC_transporter-like_ATP-bd"/>
</dbReference>
<dbReference type="Gene3D" id="3.40.50.300">
    <property type="entry name" value="P-loop containing nucleotide triphosphate hydrolases"/>
    <property type="match status" value="1"/>
</dbReference>
<evidence type="ECO:0000256" key="4">
    <source>
        <dbReference type="ARBA" id="ARBA00022840"/>
    </source>
</evidence>
<evidence type="ECO:0000259" key="5">
    <source>
        <dbReference type="PROSITE" id="PS50893"/>
    </source>
</evidence>
<dbReference type="GO" id="GO:0005524">
    <property type="term" value="F:ATP binding"/>
    <property type="evidence" value="ECO:0007669"/>
    <property type="project" value="UniProtKB-KW"/>
</dbReference>
<comment type="caution">
    <text evidence="6">The sequence shown here is derived from an EMBL/GenBank/DDBJ whole genome shotgun (WGS) entry which is preliminary data.</text>
</comment>
<dbReference type="Pfam" id="PF08352">
    <property type="entry name" value="oligo_HPY"/>
    <property type="match status" value="1"/>
</dbReference>
<evidence type="ECO:0000256" key="1">
    <source>
        <dbReference type="ARBA" id="ARBA00005417"/>
    </source>
</evidence>
<keyword evidence="2" id="KW-0813">Transport</keyword>
<feature type="domain" description="ABC transporter" evidence="5">
    <location>
        <begin position="21"/>
        <end position="263"/>
    </location>
</feature>